<dbReference type="EMBL" id="JBHUJC010000025">
    <property type="protein sequence ID" value="MFD2276535.1"/>
    <property type="molecule type" value="Genomic_DNA"/>
</dbReference>
<dbReference type="InterPro" id="IPR006311">
    <property type="entry name" value="TAT_signal"/>
</dbReference>
<sequence>MYISTSKPLSRRTVLKHAGIALTLPMLDAMVPAFAAGPTPAAPKRFVGISLALGLHNPLLIPEGTGRDYQPSHYLKDIQDLREDFTVISGTSHPDVQGGHAAEASIFSACPMKRGSVTNNTISIDQLMAKHLGHHTRFPSLVLNTNNSRSPSYTENGSMIPAISDARKLFAQLFIEDTPSAKKRQEMINAQGKSILDIIRSETKSLSRQLGPGDRDKMDEWLTSVRELETRLESNEVWLDRAKPNVNAKPNLAENNNAPDQMRAMLDVVALALQTDSTRFITLHCTGNNVRALEGVEESYHALSHHGKNPEKLEQLSIVEKTTIDNWGNFLRQLKKHDILDDTMSLLTSNLGNASSHDNRNMPVLFAGGGFKHGQHLAFSSTKNYPLPNLYLSMLQNIGLERESFATSTGTMNGLNFG</sequence>
<feature type="signal peptide" evidence="1">
    <location>
        <begin position="1"/>
        <end position="35"/>
    </location>
</feature>
<feature type="chain" id="PRO_5045615736" evidence="1">
    <location>
        <begin position="36"/>
        <end position="418"/>
    </location>
</feature>
<reference evidence="3" key="1">
    <citation type="journal article" date="2019" name="Int. J. Syst. Evol. Microbiol.">
        <title>The Global Catalogue of Microorganisms (GCM) 10K type strain sequencing project: providing services to taxonomists for standard genome sequencing and annotation.</title>
        <authorList>
            <consortium name="The Broad Institute Genomics Platform"/>
            <consortium name="The Broad Institute Genome Sequencing Center for Infectious Disease"/>
            <person name="Wu L."/>
            <person name="Ma J."/>
        </authorList>
    </citation>
    <scope>NUCLEOTIDE SEQUENCE [LARGE SCALE GENOMIC DNA]</scope>
    <source>
        <strain evidence="3">JCM 16545</strain>
    </source>
</reference>
<keyword evidence="3" id="KW-1185">Reference proteome</keyword>
<dbReference type="RefSeq" id="WP_377092976.1">
    <property type="nucleotide sequence ID" value="NZ_JBHSJM010000001.1"/>
</dbReference>
<gene>
    <name evidence="2" type="ORF">ACFSQZ_08660</name>
</gene>
<name>A0ABW5E6I1_9BACT</name>
<comment type="caution">
    <text evidence="2">The sequence shown here is derived from an EMBL/GenBank/DDBJ whole genome shotgun (WGS) entry which is preliminary data.</text>
</comment>
<dbReference type="Gene3D" id="3.40.720.10">
    <property type="entry name" value="Alkaline Phosphatase, subunit A"/>
    <property type="match status" value="1"/>
</dbReference>
<dbReference type="InterPro" id="IPR017850">
    <property type="entry name" value="Alkaline_phosphatase_core_sf"/>
</dbReference>
<evidence type="ECO:0000313" key="3">
    <source>
        <dbReference type="Proteomes" id="UP001597297"/>
    </source>
</evidence>
<dbReference type="InterPro" id="IPR011447">
    <property type="entry name" value="DUF1552"/>
</dbReference>
<keyword evidence="1" id="KW-0732">Signal</keyword>
<dbReference type="Pfam" id="PF07586">
    <property type="entry name" value="HXXSHH"/>
    <property type="match status" value="1"/>
</dbReference>
<evidence type="ECO:0000313" key="2">
    <source>
        <dbReference type="EMBL" id="MFD2276535.1"/>
    </source>
</evidence>
<evidence type="ECO:0000256" key="1">
    <source>
        <dbReference type="SAM" id="SignalP"/>
    </source>
</evidence>
<proteinExistence type="predicted"/>
<accession>A0ABW5E6I1</accession>
<dbReference type="PROSITE" id="PS51318">
    <property type="entry name" value="TAT"/>
    <property type="match status" value="1"/>
</dbReference>
<dbReference type="Proteomes" id="UP001597297">
    <property type="component" value="Unassembled WGS sequence"/>
</dbReference>
<protein>
    <submittedName>
        <fullName evidence="2">DUF1552 domain-containing protein</fullName>
    </submittedName>
</protein>
<organism evidence="2 3">
    <name type="scientific">Rubritalea spongiae</name>
    <dbReference type="NCBI Taxonomy" id="430797"/>
    <lineage>
        <taxon>Bacteria</taxon>
        <taxon>Pseudomonadati</taxon>
        <taxon>Verrucomicrobiota</taxon>
        <taxon>Verrucomicrobiia</taxon>
        <taxon>Verrucomicrobiales</taxon>
        <taxon>Rubritaleaceae</taxon>
        <taxon>Rubritalea</taxon>
    </lineage>
</organism>